<feature type="transmembrane region" description="Helical" evidence="1">
    <location>
        <begin position="20"/>
        <end position="42"/>
    </location>
</feature>
<keyword evidence="1" id="KW-0472">Membrane</keyword>
<comment type="caution">
    <text evidence="2">The sequence shown here is derived from an EMBL/GenBank/DDBJ whole genome shotgun (WGS) entry which is preliminary data.</text>
</comment>
<proteinExistence type="predicted"/>
<name>A0A8S9SN96_BRACR</name>
<accession>A0A8S9SN96</accession>
<organism evidence="2 3">
    <name type="scientific">Brassica cretica</name>
    <name type="common">Mustard</name>
    <dbReference type="NCBI Taxonomy" id="69181"/>
    <lineage>
        <taxon>Eukaryota</taxon>
        <taxon>Viridiplantae</taxon>
        <taxon>Streptophyta</taxon>
        <taxon>Embryophyta</taxon>
        <taxon>Tracheophyta</taxon>
        <taxon>Spermatophyta</taxon>
        <taxon>Magnoliopsida</taxon>
        <taxon>eudicotyledons</taxon>
        <taxon>Gunneridae</taxon>
        <taxon>Pentapetalae</taxon>
        <taxon>rosids</taxon>
        <taxon>malvids</taxon>
        <taxon>Brassicales</taxon>
        <taxon>Brassicaceae</taxon>
        <taxon>Brassiceae</taxon>
        <taxon>Brassica</taxon>
    </lineage>
</organism>
<evidence type="ECO:0000313" key="2">
    <source>
        <dbReference type="EMBL" id="KAF3601513.1"/>
    </source>
</evidence>
<keyword evidence="1" id="KW-1133">Transmembrane helix</keyword>
<sequence length="64" mass="7303">MMILDTRVWHQVDQDPLTLTLTYLVVRYFFVALVGIMSRILLISIAKRETENLKSLDAHNANGG</sequence>
<dbReference type="EMBL" id="QGKX02000004">
    <property type="protein sequence ID" value="KAF3601513.1"/>
    <property type="molecule type" value="Genomic_DNA"/>
</dbReference>
<evidence type="ECO:0000313" key="3">
    <source>
        <dbReference type="Proteomes" id="UP000712600"/>
    </source>
</evidence>
<protein>
    <submittedName>
        <fullName evidence="2">Uncharacterized protein</fullName>
    </submittedName>
</protein>
<keyword evidence="1" id="KW-0812">Transmembrane</keyword>
<reference evidence="2" key="1">
    <citation type="submission" date="2019-12" db="EMBL/GenBank/DDBJ databases">
        <title>Genome sequencing and annotation of Brassica cretica.</title>
        <authorList>
            <person name="Studholme D.J."/>
            <person name="Sarris P."/>
        </authorList>
    </citation>
    <scope>NUCLEOTIDE SEQUENCE</scope>
    <source>
        <strain evidence="2">PFS-109/04</strain>
        <tissue evidence="2">Leaf</tissue>
    </source>
</reference>
<evidence type="ECO:0000256" key="1">
    <source>
        <dbReference type="SAM" id="Phobius"/>
    </source>
</evidence>
<gene>
    <name evidence="2" type="ORF">F2Q69_00038094</name>
</gene>
<dbReference type="AlphaFoldDB" id="A0A8S9SN96"/>
<dbReference type="Proteomes" id="UP000712600">
    <property type="component" value="Unassembled WGS sequence"/>
</dbReference>